<accession>A0AAD8V6L9</accession>
<feature type="region of interest" description="Disordered" evidence="1">
    <location>
        <begin position="68"/>
        <end position="90"/>
    </location>
</feature>
<evidence type="ECO:0000313" key="3">
    <source>
        <dbReference type="Proteomes" id="UP001230504"/>
    </source>
</evidence>
<evidence type="ECO:0000313" key="2">
    <source>
        <dbReference type="EMBL" id="KAK1594453.1"/>
    </source>
</evidence>
<dbReference type="GeneID" id="85435353"/>
<proteinExistence type="predicted"/>
<dbReference type="AlphaFoldDB" id="A0AAD8V6L9"/>
<comment type="caution">
    <text evidence="2">The sequence shown here is derived from an EMBL/GenBank/DDBJ whole genome shotgun (WGS) entry which is preliminary data.</text>
</comment>
<keyword evidence="3" id="KW-1185">Reference proteome</keyword>
<evidence type="ECO:0000256" key="1">
    <source>
        <dbReference type="SAM" id="MobiDB-lite"/>
    </source>
</evidence>
<feature type="region of interest" description="Disordered" evidence="1">
    <location>
        <begin position="1"/>
        <end position="26"/>
    </location>
</feature>
<protein>
    <submittedName>
        <fullName evidence="2">Uncharacterized protein</fullName>
    </submittedName>
</protein>
<reference evidence="2" key="1">
    <citation type="submission" date="2021-06" db="EMBL/GenBank/DDBJ databases">
        <title>Comparative genomics, transcriptomics and evolutionary studies reveal genomic signatures of adaptation to plant cell wall in hemibiotrophic fungi.</title>
        <authorList>
            <consortium name="DOE Joint Genome Institute"/>
            <person name="Baroncelli R."/>
            <person name="Diaz J.F."/>
            <person name="Benocci T."/>
            <person name="Peng M."/>
            <person name="Battaglia E."/>
            <person name="Haridas S."/>
            <person name="Andreopoulos W."/>
            <person name="Labutti K."/>
            <person name="Pangilinan J."/>
            <person name="Floch G.L."/>
            <person name="Makela M.R."/>
            <person name="Henrissat B."/>
            <person name="Grigoriev I.V."/>
            <person name="Crouch J.A."/>
            <person name="De Vries R.P."/>
            <person name="Sukno S.A."/>
            <person name="Thon M.R."/>
        </authorList>
    </citation>
    <scope>NUCLEOTIDE SEQUENCE</scope>
    <source>
        <strain evidence="2">CBS 125086</strain>
    </source>
</reference>
<name>A0AAD8V6L9_9PEZI</name>
<dbReference type="EMBL" id="JAHLJV010000020">
    <property type="protein sequence ID" value="KAK1594453.1"/>
    <property type="molecule type" value="Genomic_DNA"/>
</dbReference>
<dbReference type="RefSeq" id="XP_060415636.1">
    <property type="nucleotide sequence ID" value="XM_060551113.1"/>
</dbReference>
<gene>
    <name evidence="2" type="ORF">LY79DRAFT_157434</name>
</gene>
<dbReference type="Proteomes" id="UP001230504">
    <property type="component" value="Unassembled WGS sequence"/>
</dbReference>
<sequence>MPDRQPLGDINQNIAPPLRKKMGKKPKPIVHRQYTAKKPIQRIQRSYGRSKQVDVLLYLEHHRYPIDPSCQRQRQRAGDSPLNPANGLRRPTFHEAAAHFGVPFSTVASWYQRRGTIINPTVRSRQPKWLAMEADLYTP</sequence>
<organism evidence="2 3">
    <name type="scientific">Colletotrichum navitas</name>
    <dbReference type="NCBI Taxonomy" id="681940"/>
    <lineage>
        <taxon>Eukaryota</taxon>
        <taxon>Fungi</taxon>
        <taxon>Dikarya</taxon>
        <taxon>Ascomycota</taxon>
        <taxon>Pezizomycotina</taxon>
        <taxon>Sordariomycetes</taxon>
        <taxon>Hypocreomycetidae</taxon>
        <taxon>Glomerellales</taxon>
        <taxon>Glomerellaceae</taxon>
        <taxon>Colletotrichum</taxon>
        <taxon>Colletotrichum graminicola species complex</taxon>
    </lineage>
</organism>